<evidence type="ECO:0000256" key="2">
    <source>
        <dbReference type="ARBA" id="ARBA00022786"/>
    </source>
</evidence>
<dbReference type="Gene3D" id="1.20.1280.50">
    <property type="match status" value="1"/>
</dbReference>
<dbReference type="PANTHER" id="PTHR10706">
    <property type="entry name" value="F-BOX FAMILY PROTEIN"/>
    <property type="match status" value="1"/>
</dbReference>
<dbReference type="FunFam" id="1.20.1280.50:FF:000030">
    <property type="entry name" value="F-box/kelch-repeat protein At3g61590"/>
    <property type="match status" value="1"/>
</dbReference>
<dbReference type="Pfam" id="PF24750">
    <property type="entry name" value="b-prop_At3g26010-like"/>
    <property type="match status" value="1"/>
</dbReference>
<proteinExistence type="predicted"/>
<feature type="domain" description="F-box" evidence="3">
    <location>
        <begin position="62"/>
        <end position="103"/>
    </location>
</feature>
<keyword evidence="5" id="KW-1185">Reference proteome</keyword>
<dbReference type="PANTHER" id="PTHR10706:SF130">
    <property type="entry name" value="F-BOX ONLY PROTEIN 31"/>
    <property type="match status" value="1"/>
</dbReference>
<evidence type="ECO:0000259" key="3">
    <source>
        <dbReference type="PROSITE" id="PS50181"/>
    </source>
</evidence>
<organism evidence="4">
    <name type="scientific">Oryza meridionalis</name>
    <dbReference type="NCBI Taxonomy" id="40149"/>
    <lineage>
        <taxon>Eukaryota</taxon>
        <taxon>Viridiplantae</taxon>
        <taxon>Streptophyta</taxon>
        <taxon>Embryophyta</taxon>
        <taxon>Tracheophyta</taxon>
        <taxon>Spermatophyta</taxon>
        <taxon>Magnoliopsida</taxon>
        <taxon>Liliopsida</taxon>
        <taxon>Poales</taxon>
        <taxon>Poaceae</taxon>
        <taxon>BOP clade</taxon>
        <taxon>Oryzoideae</taxon>
        <taxon>Oryzeae</taxon>
        <taxon>Oryzinae</taxon>
        <taxon>Oryza</taxon>
    </lineage>
</organism>
<dbReference type="EnsemblPlants" id="OMERI01G23030.2">
    <property type="protein sequence ID" value="OMERI01G23030.2"/>
    <property type="gene ID" value="OMERI01G23030"/>
</dbReference>
<dbReference type="SUPFAM" id="SSF81383">
    <property type="entry name" value="F-box domain"/>
    <property type="match status" value="1"/>
</dbReference>
<comment type="pathway">
    <text evidence="1">Protein modification; protein ubiquitination.</text>
</comment>
<dbReference type="PROSITE" id="PS50181">
    <property type="entry name" value="FBOX"/>
    <property type="match status" value="1"/>
</dbReference>
<dbReference type="CDD" id="cd09917">
    <property type="entry name" value="F-box_SF"/>
    <property type="match status" value="1"/>
</dbReference>
<dbReference type="SUPFAM" id="SSF50965">
    <property type="entry name" value="Galactose oxidase, central domain"/>
    <property type="match status" value="1"/>
</dbReference>
<dbReference type="InterPro" id="IPR056592">
    <property type="entry name" value="Beta-prop_At3g26010-like"/>
</dbReference>
<dbReference type="AlphaFoldDB" id="A0A0E0C5K3"/>
<dbReference type="InterPro" id="IPR001810">
    <property type="entry name" value="F-box_dom"/>
</dbReference>
<accession>A0A0E0C5K3</accession>
<dbReference type="STRING" id="40149.A0A0E0C5K3"/>
<evidence type="ECO:0000256" key="1">
    <source>
        <dbReference type="ARBA" id="ARBA00004906"/>
    </source>
</evidence>
<dbReference type="Gramene" id="OMERI01G23030.2">
    <property type="protein sequence ID" value="OMERI01G23030.2"/>
    <property type="gene ID" value="OMERI01G23030"/>
</dbReference>
<reference evidence="4" key="2">
    <citation type="submission" date="2018-05" db="EMBL/GenBank/DDBJ databases">
        <title>OmerRS3 (Oryza meridionalis Reference Sequence Version 3).</title>
        <authorList>
            <person name="Zhang J."/>
            <person name="Kudrna D."/>
            <person name="Lee S."/>
            <person name="Talag J."/>
            <person name="Welchert J."/>
            <person name="Wing R.A."/>
        </authorList>
    </citation>
    <scope>NUCLEOTIDE SEQUENCE [LARGE SCALE GENOMIC DNA]</scope>
    <source>
        <strain evidence="4">cv. OR44</strain>
    </source>
</reference>
<dbReference type="Pfam" id="PF12937">
    <property type="entry name" value="F-box-like"/>
    <property type="match status" value="1"/>
</dbReference>
<protein>
    <recommendedName>
        <fullName evidence="3">F-box domain-containing protein</fullName>
    </recommendedName>
</protein>
<keyword evidence="2" id="KW-0833">Ubl conjugation pathway</keyword>
<dbReference type="eggNOG" id="ENOG502QUHY">
    <property type="taxonomic scope" value="Eukaryota"/>
</dbReference>
<dbReference type="InterPro" id="IPR036047">
    <property type="entry name" value="F-box-like_dom_sf"/>
</dbReference>
<dbReference type="InterPro" id="IPR011043">
    <property type="entry name" value="Gal_Oxase/kelch_b-propeller"/>
</dbReference>
<sequence>MDGAATGMERLCPHLMTDVMEDNSSWTALSIDHIRISAFNFGIVSEDNDEGKEFLLSLDTVVPDDILERIFTFLPIVSMIRSTAVCKRWHDIIYSSRFLWTHMLPQRPWYFMFTSNESAAGYAYDPILRKWYDLELPCIDKSSCFVSSSCGLVCFMDNDSRNAISVSNPITKDCKRILEPPGAKFPDYSTIAIKVDRSSHNYTITLAKCKQVPEDYVRWDFSLYKYDSQSSSWVTAVEEVFIGWRGGDDSVICDGVLYCLIHSTGILGNIEPRHSIIMYDLIAGPSKASLMQSSIPAPCSLTCGRLLNLREKLVLVGGIAKQNRPDIIKGIGIWELHKKQWQEWHRRPCLHPKLWCNCFACFRYEAEAVEVVRKMPYQIIYESFRLIIKLRVTAPRVALAQISRGETLAACAATFHPPSTPRRRQSSLLQRRAANWEGGGEDIVSRDPAKLTLGTRGRSGAWRCRSTAARVDRQGCNGSDALGSGFGVPNAGAQPRRRRWRLVAGEKVAAAVVVVPDLELPDPVRQWRCDRRKHAAPTDTTTCGRRSAWRVRHPLWGSRGNAVMALARRSMTSGTWPAWWRACCGGERQGEVVR</sequence>
<dbReference type="Proteomes" id="UP000008021">
    <property type="component" value="Chromosome 1"/>
</dbReference>
<dbReference type="HOGENOM" id="CLU_500035_0_0_1"/>
<dbReference type="SMART" id="SM00256">
    <property type="entry name" value="FBOX"/>
    <property type="match status" value="1"/>
</dbReference>
<evidence type="ECO:0000313" key="5">
    <source>
        <dbReference type="Proteomes" id="UP000008021"/>
    </source>
</evidence>
<evidence type="ECO:0000313" key="4">
    <source>
        <dbReference type="EnsemblPlants" id="OMERI01G23030.2"/>
    </source>
</evidence>
<name>A0A0E0C5K3_9ORYZ</name>
<dbReference type="InterPro" id="IPR045048">
    <property type="entry name" value="FBXO31/39"/>
</dbReference>
<reference evidence="4" key="1">
    <citation type="submission" date="2015-04" db="UniProtKB">
        <authorList>
            <consortium name="EnsemblPlants"/>
        </authorList>
    </citation>
    <scope>IDENTIFICATION</scope>
</reference>